<sequence>EMKKFLRLAFFVFCVSFFSGVGSAAVIHDLKIEYRSGRYELVSHTYVDAPREAIFHVLTDYDHFNRISRIYEESGFMEPAADGTPVVYTRMRGCVLFFCKNMTRVERLETREPGFIHTITLPEQSDFRYSVSEWILEPEGSGTSVIYHAVLEPDFWLPPIIGPWALKRRLLEGGAGAMDRIESLSREHSASSQVQGAGPDFVTH</sequence>
<dbReference type="SUPFAM" id="SSF55961">
    <property type="entry name" value="Bet v1-like"/>
    <property type="match status" value="1"/>
</dbReference>
<name>A0A382M5A4_9ZZZZ</name>
<dbReference type="AlphaFoldDB" id="A0A382M5A4"/>
<feature type="non-terminal residue" evidence="1">
    <location>
        <position position="1"/>
    </location>
</feature>
<proteinExistence type="predicted"/>
<dbReference type="InterPro" id="IPR019587">
    <property type="entry name" value="Polyketide_cyclase/dehydratase"/>
</dbReference>
<evidence type="ECO:0000313" key="1">
    <source>
        <dbReference type="EMBL" id="SVC43135.1"/>
    </source>
</evidence>
<organism evidence="1">
    <name type="scientific">marine metagenome</name>
    <dbReference type="NCBI Taxonomy" id="408172"/>
    <lineage>
        <taxon>unclassified sequences</taxon>
        <taxon>metagenomes</taxon>
        <taxon>ecological metagenomes</taxon>
    </lineage>
</organism>
<accession>A0A382M5A4</accession>
<dbReference type="Pfam" id="PF10604">
    <property type="entry name" value="Polyketide_cyc2"/>
    <property type="match status" value="1"/>
</dbReference>
<dbReference type="Gene3D" id="3.30.530.20">
    <property type="match status" value="1"/>
</dbReference>
<dbReference type="InterPro" id="IPR023393">
    <property type="entry name" value="START-like_dom_sf"/>
</dbReference>
<gene>
    <name evidence="1" type="ORF">METZ01_LOCUS295989</name>
</gene>
<dbReference type="EMBL" id="UINC01090843">
    <property type="protein sequence ID" value="SVC43135.1"/>
    <property type="molecule type" value="Genomic_DNA"/>
</dbReference>
<evidence type="ECO:0008006" key="2">
    <source>
        <dbReference type="Google" id="ProtNLM"/>
    </source>
</evidence>
<protein>
    <recommendedName>
        <fullName evidence="2">Coenzyme Q-binding protein COQ10 START domain-containing protein</fullName>
    </recommendedName>
</protein>
<reference evidence="1" key="1">
    <citation type="submission" date="2018-05" db="EMBL/GenBank/DDBJ databases">
        <authorList>
            <person name="Lanie J.A."/>
            <person name="Ng W.-L."/>
            <person name="Kazmierczak K.M."/>
            <person name="Andrzejewski T.M."/>
            <person name="Davidsen T.M."/>
            <person name="Wayne K.J."/>
            <person name="Tettelin H."/>
            <person name="Glass J.I."/>
            <person name="Rusch D."/>
            <person name="Podicherti R."/>
            <person name="Tsui H.-C.T."/>
            <person name="Winkler M.E."/>
        </authorList>
    </citation>
    <scope>NUCLEOTIDE SEQUENCE</scope>
</reference>